<sequence>MSSLRETALTRKMHVSADNRRKDNQNGDRWLTVVGVGLDGIGVAAEGEEGEEGDSMVFCGLSAFWRGWSSIRRLLVGWSEDEKVALEMVECRYFHGEMGEGKVRREAAMAVGESEKRE</sequence>
<keyword evidence="3" id="KW-1185">Reference proteome</keyword>
<feature type="compositionally biased region" description="Basic and acidic residues" evidence="1">
    <location>
        <begin position="15"/>
        <end position="26"/>
    </location>
</feature>
<organism evidence="2 3">
    <name type="scientific">Datura stramonium</name>
    <name type="common">Jimsonweed</name>
    <name type="synonym">Common thornapple</name>
    <dbReference type="NCBI Taxonomy" id="4076"/>
    <lineage>
        <taxon>Eukaryota</taxon>
        <taxon>Viridiplantae</taxon>
        <taxon>Streptophyta</taxon>
        <taxon>Embryophyta</taxon>
        <taxon>Tracheophyta</taxon>
        <taxon>Spermatophyta</taxon>
        <taxon>Magnoliopsida</taxon>
        <taxon>eudicotyledons</taxon>
        <taxon>Gunneridae</taxon>
        <taxon>Pentapetalae</taxon>
        <taxon>asterids</taxon>
        <taxon>lamiids</taxon>
        <taxon>Solanales</taxon>
        <taxon>Solanaceae</taxon>
        <taxon>Solanoideae</taxon>
        <taxon>Datureae</taxon>
        <taxon>Datura</taxon>
    </lineage>
</organism>
<comment type="caution">
    <text evidence="2">The sequence shown here is derived from an EMBL/GenBank/DDBJ whole genome shotgun (WGS) entry which is preliminary data.</text>
</comment>
<protein>
    <submittedName>
        <fullName evidence="2">Uncharacterized protein</fullName>
    </submittedName>
</protein>
<evidence type="ECO:0000313" key="3">
    <source>
        <dbReference type="Proteomes" id="UP000823775"/>
    </source>
</evidence>
<gene>
    <name evidence="2" type="ORF">HAX54_029069</name>
</gene>
<evidence type="ECO:0000256" key="1">
    <source>
        <dbReference type="SAM" id="MobiDB-lite"/>
    </source>
</evidence>
<name>A0ABS8V820_DATST</name>
<proteinExistence type="predicted"/>
<evidence type="ECO:0000313" key="2">
    <source>
        <dbReference type="EMBL" id="MCD9642340.1"/>
    </source>
</evidence>
<accession>A0ABS8V820</accession>
<dbReference type="Proteomes" id="UP000823775">
    <property type="component" value="Unassembled WGS sequence"/>
</dbReference>
<dbReference type="EMBL" id="JACEIK010003594">
    <property type="protein sequence ID" value="MCD9642340.1"/>
    <property type="molecule type" value="Genomic_DNA"/>
</dbReference>
<feature type="region of interest" description="Disordered" evidence="1">
    <location>
        <begin position="1"/>
        <end position="26"/>
    </location>
</feature>
<reference evidence="2 3" key="1">
    <citation type="journal article" date="2021" name="BMC Genomics">
        <title>Datura genome reveals duplications of psychoactive alkaloid biosynthetic genes and high mutation rate following tissue culture.</title>
        <authorList>
            <person name="Rajewski A."/>
            <person name="Carter-House D."/>
            <person name="Stajich J."/>
            <person name="Litt A."/>
        </authorList>
    </citation>
    <scope>NUCLEOTIDE SEQUENCE [LARGE SCALE GENOMIC DNA]</scope>
    <source>
        <strain evidence="2">AR-01</strain>
    </source>
</reference>